<sequence>MVELLMELLIIAQGLNREVMESEQYLNFCMEANDDVADRVENMLIDADVVEVPKTTQSEFADYSNNFARNEPFRNRKICKYGSHSKKRPYNLLYAIAWGLIHGMNSYWALSLLGWIALVFVWSMKKSGAVDLNFLEIESVTDPSLPSVWFLASGNGRTLQMTALPNGNVDIV</sequence>
<keyword evidence="1" id="KW-1133">Transmembrane helix</keyword>
<evidence type="ECO:0000313" key="2">
    <source>
        <dbReference type="EMBL" id="KAK7256738.1"/>
    </source>
</evidence>
<dbReference type="AlphaFoldDB" id="A0AAN9EGD6"/>
<comment type="caution">
    <text evidence="2">The sequence shown here is derived from an EMBL/GenBank/DDBJ whole genome shotgun (WGS) entry which is preliminary data.</text>
</comment>
<accession>A0AAN9EGD6</accession>
<evidence type="ECO:0000313" key="3">
    <source>
        <dbReference type="Proteomes" id="UP001372338"/>
    </source>
</evidence>
<evidence type="ECO:0000256" key="1">
    <source>
        <dbReference type="SAM" id="Phobius"/>
    </source>
</evidence>
<organism evidence="2 3">
    <name type="scientific">Crotalaria pallida</name>
    <name type="common">Smooth rattlebox</name>
    <name type="synonym">Crotalaria striata</name>
    <dbReference type="NCBI Taxonomy" id="3830"/>
    <lineage>
        <taxon>Eukaryota</taxon>
        <taxon>Viridiplantae</taxon>
        <taxon>Streptophyta</taxon>
        <taxon>Embryophyta</taxon>
        <taxon>Tracheophyta</taxon>
        <taxon>Spermatophyta</taxon>
        <taxon>Magnoliopsida</taxon>
        <taxon>eudicotyledons</taxon>
        <taxon>Gunneridae</taxon>
        <taxon>Pentapetalae</taxon>
        <taxon>rosids</taxon>
        <taxon>fabids</taxon>
        <taxon>Fabales</taxon>
        <taxon>Fabaceae</taxon>
        <taxon>Papilionoideae</taxon>
        <taxon>50 kb inversion clade</taxon>
        <taxon>genistoids sensu lato</taxon>
        <taxon>core genistoids</taxon>
        <taxon>Crotalarieae</taxon>
        <taxon>Crotalaria</taxon>
    </lineage>
</organism>
<keyword evidence="3" id="KW-1185">Reference proteome</keyword>
<gene>
    <name evidence="2" type="ORF">RIF29_30196</name>
</gene>
<proteinExistence type="predicted"/>
<protein>
    <submittedName>
        <fullName evidence="2">Uncharacterized protein</fullName>
    </submittedName>
</protein>
<feature type="transmembrane region" description="Helical" evidence="1">
    <location>
        <begin position="92"/>
        <end position="122"/>
    </location>
</feature>
<name>A0AAN9EGD6_CROPI</name>
<keyword evidence="1" id="KW-0472">Membrane</keyword>
<dbReference type="EMBL" id="JAYWIO010000006">
    <property type="protein sequence ID" value="KAK7256738.1"/>
    <property type="molecule type" value="Genomic_DNA"/>
</dbReference>
<reference evidence="2 3" key="1">
    <citation type="submission" date="2024-01" db="EMBL/GenBank/DDBJ databases">
        <title>The genomes of 5 underutilized Papilionoideae crops provide insights into root nodulation and disease resistanc.</title>
        <authorList>
            <person name="Yuan L."/>
        </authorList>
    </citation>
    <scope>NUCLEOTIDE SEQUENCE [LARGE SCALE GENOMIC DNA]</scope>
    <source>
        <strain evidence="2">ZHUSHIDOU_FW_LH</strain>
        <tissue evidence="2">Leaf</tissue>
    </source>
</reference>
<dbReference type="Proteomes" id="UP001372338">
    <property type="component" value="Unassembled WGS sequence"/>
</dbReference>
<keyword evidence="1" id="KW-0812">Transmembrane</keyword>